<dbReference type="Proteomes" id="UP000238157">
    <property type="component" value="Unassembled WGS sequence"/>
</dbReference>
<dbReference type="InterPro" id="IPR011047">
    <property type="entry name" value="Quinoprotein_ADH-like_sf"/>
</dbReference>
<sequence length="514" mass="58047">MKIKNQYVILFFFLLGCEKKEEPSLNEGQVRLSAIELQVYNQGNPNAKLSSGSTWTHVFDSEAKIIFTSQQTGEKYELIYNPNNFGNSSLSLPYADYTYSTVVTGSNYEDYLPYTAEGEFRLNSPSIQIKLEAETEYGLVTVENKNLETPPVLVDAGNIEMPLLGNHYYKYAISGKEPVLEIVESIFQNTIRRTITVEAYKHYNYRVVISSGSGEVINLQMRDFELIEEDLLVNIETVPTSQLPQFVTNLVSELRESSGLAYFNNQLWTINDSGNENIIYQVDETNGTTLKRVRVSNAPNVDWESLAQNDQYLYIGDFGNNSGNRKDLTVYRVEKSKIISQTDVEADKITFNYPDQVDFTPALNNNNFDCEAFFFANGKLHLFSKNWLDNKTKYYTLPSSPGDYEAEFITEFDSQGLITGADINPTTGDIVMIGYTNQGFSTQCFIWLFSGYSSFDIFEGKKNRIVLGSPAVLGQTEAIFLKADNTGWLSSEEISAGGFTVPPKLFSFDYSSFF</sequence>
<organism evidence="1 2">
    <name type="scientific">Mongoliibacter ruber</name>
    <dbReference type="NCBI Taxonomy" id="1750599"/>
    <lineage>
        <taxon>Bacteria</taxon>
        <taxon>Pseudomonadati</taxon>
        <taxon>Bacteroidota</taxon>
        <taxon>Cytophagia</taxon>
        <taxon>Cytophagales</taxon>
        <taxon>Cyclobacteriaceae</taxon>
        <taxon>Mongoliibacter</taxon>
    </lineage>
</organism>
<dbReference type="OrthoDB" id="9798438at2"/>
<dbReference type="PROSITE" id="PS51257">
    <property type="entry name" value="PROKAR_LIPOPROTEIN"/>
    <property type="match status" value="1"/>
</dbReference>
<reference evidence="1 2" key="1">
    <citation type="submission" date="2018-03" db="EMBL/GenBank/DDBJ databases">
        <title>Genomic Encyclopedia of Archaeal and Bacterial Type Strains, Phase II (KMG-II): from individual species to whole genera.</title>
        <authorList>
            <person name="Goeker M."/>
        </authorList>
    </citation>
    <scope>NUCLEOTIDE SEQUENCE [LARGE SCALE GENOMIC DNA]</scope>
    <source>
        <strain evidence="1 2">DSM 27929</strain>
    </source>
</reference>
<dbReference type="EMBL" id="PVTR01000001">
    <property type="protein sequence ID" value="PRY90678.1"/>
    <property type="molecule type" value="Genomic_DNA"/>
</dbReference>
<protein>
    <submittedName>
        <fullName evidence="1">Uncharacterized protein</fullName>
    </submittedName>
</protein>
<dbReference type="SUPFAM" id="SSF50998">
    <property type="entry name" value="Quinoprotein alcohol dehydrogenase-like"/>
    <property type="match status" value="1"/>
</dbReference>
<name>A0A2T0WVG1_9BACT</name>
<keyword evidence="2" id="KW-1185">Reference proteome</keyword>
<accession>A0A2T0WVG1</accession>
<dbReference type="RefSeq" id="WP_106131905.1">
    <property type="nucleotide sequence ID" value="NZ_PVTR01000001.1"/>
</dbReference>
<proteinExistence type="predicted"/>
<dbReference type="AlphaFoldDB" id="A0A2T0WVG1"/>
<evidence type="ECO:0000313" key="2">
    <source>
        <dbReference type="Proteomes" id="UP000238157"/>
    </source>
</evidence>
<gene>
    <name evidence="1" type="ORF">CLW00_101342</name>
</gene>
<evidence type="ECO:0000313" key="1">
    <source>
        <dbReference type="EMBL" id="PRY90678.1"/>
    </source>
</evidence>
<comment type="caution">
    <text evidence="1">The sequence shown here is derived from an EMBL/GenBank/DDBJ whole genome shotgun (WGS) entry which is preliminary data.</text>
</comment>